<sequence>MNMNHVQAARTDASDIAESTNAADTDAAKHIAQQHSERDDMIKNALDYALELIDRHKNGPAFYEARTRGSSNNGSLLTVTE</sequence>
<accession>A0A2I8F0R5</accession>
<protein>
    <submittedName>
        <fullName evidence="2">Uncharacterized protein</fullName>
    </submittedName>
</protein>
<dbReference type="KEGG" id="pter:C2L65_36500"/>
<evidence type="ECO:0000313" key="2">
    <source>
        <dbReference type="EMBL" id="AUT65081.1"/>
    </source>
</evidence>
<dbReference type="AlphaFoldDB" id="A0A2I8F0R5"/>
<dbReference type="EMBL" id="CP026113">
    <property type="protein sequence ID" value="AUT65081.1"/>
    <property type="molecule type" value="Genomic_DNA"/>
</dbReference>
<dbReference type="RefSeq" id="WP_042304874.1">
    <property type="nucleotide sequence ID" value="NZ_CP026113.1"/>
</dbReference>
<gene>
    <name evidence="2" type="ORF">C2L65_36500</name>
</gene>
<dbReference type="Proteomes" id="UP000243502">
    <property type="component" value="Chromosome 3"/>
</dbReference>
<name>A0A2I8F0R5_9BURK</name>
<reference evidence="2 3" key="1">
    <citation type="submission" date="2018-01" db="EMBL/GenBank/DDBJ databases">
        <title>Species boundaries and ecological features among Paraburkholderia terrae DSMZ17804T, P. hospita DSMZ17164T and P. caribensis DSMZ13236T.</title>
        <authorList>
            <person name="Pratama A.A."/>
        </authorList>
    </citation>
    <scope>NUCLEOTIDE SEQUENCE [LARGE SCALE GENOMIC DNA]</scope>
    <source>
        <strain evidence="2 3">DSM 17804</strain>
    </source>
</reference>
<proteinExistence type="predicted"/>
<evidence type="ECO:0000313" key="3">
    <source>
        <dbReference type="Proteomes" id="UP000243502"/>
    </source>
</evidence>
<organism evidence="2 3">
    <name type="scientific">Paraburkholderia terrae</name>
    <dbReference type="NCBI Taxonomy" id="311230"/>
    <lineage>
        <taxon>Bacteria</taxon>
        <taxon>Pseudomonadati</taxon>
        <taxon>Pseudomonadota</taxon>
        <taxon>Betaproteobacteria</taxon>
        <taxon>Burkholderiales</taxon>
        <taxon>Burkholderiaceae</taxon>
        <taxon>Paraburkholderia</taxon>
    </lineage>
</organism>
<feature type="region of interest" description="Disordered" evidence="1">
    <location>
        <begin position="1"/>
        <end position="36"/>
    </location>
</feature>
<evidence type="ECO:0000256" key="1">
    <source>
        <dbReference type="SAM" id="MobiDB-lite"/>
    </source>
</evidence>